<keyword evidence="2" id="KW-0732">Signal</keyword>
<sequence length="273" mass="30377">MKGYLLIGVFTLSFIITCTSLPVNIGRPRNIIRLPIIGKNHGVSRCWKICNEPRSCHWECRVSPRKKTNPPQPLATTMLPQLPPTHPLTTKKEIITEKLIDTTTTNSEKDYLKTDDNERYSTTTSSKETQGFNEIELVNTTDTINSALDSKHKIVIVRPQLVVVVPEVNIGQIINNCIPFATINSLPTERTTEPIGNTLSTTGQTSKESTERSTSNTLKNTNITKSSDTTDTWNTVIITKASETTTNKTLETESMEQPLKTTTSDSLETEIIT</sequence>
<evidence type="ECO:0000313" key="3">
    <source>
        <dbReference type="EMBL" id="JAS18814.1"/>
    </source>
</evidence>
<feature type="region of interest" description="Disordered" evidence="1">
    <location>
        <begin position="247"/>
        <end position="273"/>
    </location>
</feature>
<evidence type="ECO:0000256" key="2">
    <source>
        <dbReference type="SAM" id="SignalP"/>
    </source>
</evidence>
<feature type="signal peptide" evidence="2">
    <location>
        <begin position="1"/>
        <end position="20"/>
    </location>
</feature>
<gene>
    <name evidence="3" type="ORF">g.16534</name>
</gene>
<feature type="non-terminal residue" evidence="3">
    <location>
        <position position="273"/>
    </location>
</feature>
<name>A0A1B6CZK6_9HEMI</name>
<organism evidence="3">
    <name type="scientific">Clastoptera arizonana</name>
    <name type="common">Arizona spittle bug</name>
    <dbReference type="NCBI Taxonomy" id="38151"/>
    <lineage>
        <taxon>Eukaryota</taxon>
        <taxon>Metazoa</taxon>
        <taxon>Ecdysozoa</taxon>
        <taxon>Arthropoda</taxon>
        <taxon>Hexapoda</taxon>
        <taxon>Insecta</taxon>
        <taxon>Pterygota</taxon>
        <taxon>Neoptera</taxon>
        <taxon>Paraneoptera</taxon>
        <taxon>Hemiptera</taxon>
        <taxon>Auchenorrhyncha</taxon>
        <taxon>Cercopoidea</taxon>
        <taxon>Clastopteridae</taxon>
        <taxon>Clastoptera</taxon>
    </lineage>
</organism>
<proteinExistence type="predicted"/>
<accession>A0A1B6CZK6</accession>
<dbReference type="AlphaFoldDB" id="A0A1B6CZK6"/>
<evidence type="ECO:0000256" key="1">
    <source>
        <dbReference type="SAM" id="MobiDB-lite"/>
    </source>
</evidence>
<dbReference type="EMBL" id="GEDC01018484">
    <property type="protein sequence ID" value="JAS18814.1"/>
    <property type="molecule type" value="Transcribed_RNA"/>
</dbReference>
<feature type="compositionally biased region" description="Polar residues" evidence="1">
    <location>
        <begin position="259"/>
        <end position="273"/>
    </location>
</feature>
<reference evidence="3" key="1">
    <citation type="submission" date="2015-12" db="EMBL/GenBank/DDBJ databases">
        <title>De novo transcriptome assembly of four potential Pierce s Disease insect vectors from Arizona vineyards.</title>
        <authorList>
            <person name="Tassone E.E."/>
        </authorList>
    </citation>
    <scope>NUCLEOTIDE SEQUENCE</scope>
</reference>
<feature type="chain" id="PRO_5008580809" evidence="2">
    <location>
        <begin position="21"/>
        <end position="273"/>
    </location>
</feature>
<feature type="region of interest" description="Disordered" evidence="1">
    <location>
        <begin position="189"/>
        <end position="226"/>
    </location>
</feature>
<protein>
    <submittedName>
        <fullName evidence="3">Uncharacterized protein</fullName>
    </submittedName>
</protein>